<dbReference type="SMART" id="SM00487">
    <property type="entry name" value="DEXDc"/>
    <property type="match status" value="1"/>
</dbReference>
<gene>
    <name evidence="6" type="ORF">EDS130_LOCUS39116</name>
</gene>
<dbReference type="PANTHER" id="PTHR18934:SF91">
    <property type="entry name" value="PRE-MRNA-SPLICING FACTOR ATP-DEPENDENT RNA HELICASE PRP16"/>
    <property type="match status" value="1"/>
</dbReference>
<dbReference type="Proteomes" id="UP000663852">
    <property type="component" value="Unassembled WGS sequence"/>
</dbReference>
<dbReference type="GO" id="GO:0003723">
    <property type="term" value="F:RNA binding"/>
    <property type="evidence" value="ECO:0007669"/>
    <property type="project" value="TreeGrafter"/>
</dbReference>
<dbReference type="Pfam" id="PF00270">
    <property type="entry name" value="DEAD"/>
    <property type="match status" value="1"/>
</dbReference>
<dbReference type="GO" id="GO:0005524">
    <property type="term" value="F:ATP binding"/>
    <property type="evidence" value="ECO:0007669"/>
    <property type="project" value="UniProtKB-KW"/>
</dbReference>
<dbReference type="AlphaFoldDB" id="A0A815P602"/>
<reference evidence="6" key="1">
    <citation type="submission" date="2021-02" db="EMBL/GenBank/DDBJ databases">
        <authorList>
            <person name="Nowell W R."/>
        </authorList>
    </citation>
    <scope>NUCLEOTIDE SEQUENCE</scope>
</reference>
<dbReference type="SUPFAM" id="SSF52540">
    <property type="entry name" value="P-loop containing nucleoside triphosphate hydrolases"/>
    <property type="match status" value="1"/>
</dbReference>
<dbReference type="InterPro" id="IPR027417">
    <property type="entry name" value="P-loop_NTPase"/>
</dbReference>
<comment type="caution">
    <text evidence="6">The sequence shown here is derived from an EMBL/GenBank/DDBJ whole genome shotgun (WGS) entry which is preliminary data.</text>
</comment>
<dbReference type="Gene3D" id="4.10.1000.40">
    <property type="match status" value="1"/>
</dbReference>
<evidence type="ECO:0000256" key="1">
    <source>
        <dbReference type="ARBA" id="ARBA00022741"/>
    </source>
</evidence>
<name>A0A815P602_ADIRI</name>
<protein>
    <recommendedName>
        <fullName evidence="5">Helicase ATP-binding domain-containing protein</fullName>
    </recommendedName>
</protein>
<organism evidence="6 7">
    <name type="scientific">Adineta ricciae</name>
    <name type="common">Rotifer</name>
    <dbReference type="NCBI Taxonomy" id="249248"/>
    <lineage>
        <taxon>Eukaryota</taxon>
        <taxon>Metazoa</taxon>
        <taxon>Spiralia</taxon>
        <taxon>Gnathifera</taxon>
        <taxon>Rotifera</taxon>
        <taxon>Eurotatoria</taxon>
        <taxon>Bdelloidea</taxon>
        <taxon>Adinetida</taxon>
        <taxon>Adinetidae</taxon>
        <taxon>Adineta</taxon>
    </lineage>
</organism>
<feature type="domain" description="Helicase ATP-binding" evidence="5">
    <location>
        <begin position="300"/>
        <end position="462"/>
    </location>
</feature>
<dbReference type="InterPro" id="IPR011545">
    <property type="entry name" value="DEAD/DEAH_box_helicase_dom"/>
</dbReference>
<keyword evidence="4" id="KW-0067">ATP-binding</keyword>
<dbReference type="GO" id="GO:0016787">
    <property type="term" value="F:hydrolase activity"/>
    <property type="evidence" value="ECO:0007669"/>
    <property type="project" value="UniProtKB-KW"/>
</dbReference>
<keyword evidence="1" id="KW-0547">Nucleotide-binding</keyword>
<dbReference type="Gene3D" id="3.40.50.300">
    <property type="entry name" value="P-loop containing nucleotide triphosphate hydrolases"/>
    <property type="match status" value="2"/>
</dbReference>
<keyword evidence="2" id="KW-0378">Hydrolase</keyword>
<dbReference type="PANTHER" id="PTHR18934">
    <property type="entry name" value="ATP-DEPENDENT RNA HELICASE"/>
    <property type="match status" value="1"/>
</dbReference>
<evidence type="ECO:0000259" key="5">
    <source>
        <dbReference type="PROSITE" id="PS51192"/>
    </source>
</evidence>
<sequence length="568" mass="64529">MANSNIKRWSVKINDLPPNISTADLTGQLDIAIHRIVIPKQRYFNKCYAYINGFPNEEQANEFTLRWNGMNIYGKRIKCKAHENILTIPSTFHPRRHEQASITDDTKPMNQCDFRVTTDSSSLHSSQNKSFHFSSEADSIQSEQQECHLGIHCAYAFCPWIHPPDWHVCEDGAECNSFDCKASHPEDRKDKCSLGGTCHNDACLLLHPNGRQLRIRGAKCLELESTYVHPSGRPTKCKDGILCDKFNCNRLHPREWDPPDDTNYRNFQSQSSGILKSFRVRMSERESARLPIFRSRTEFCQRLERENLLVVTAETGSGKSTQLPQYAAEYFSDGLVVCTQPRVVAAMSLARRVADEYDGTSEGNSVGYQVGSGNRVQGTNIMFMTDAALIHESQSDPNLSRIRVLIVDEAHERSLNTDIVIGISKLLLKKRPDDFFVVIASATIDPTRFLAFFDRTFDSPLSVLGRVFPVTNEYLPPPKDCTDQNLIELHLIPTILRLFPKHKGNTLVFLHGQREIEHALTLFSRDIPNGCVALPLYGSLSPEEQERVLQFDDENPQQRMVVFLYQCC</sequence>
<dbReference type="EMBL" id="CAJNOJ010000427">
    <property type="protein sequence ID" value="CAF1444657.1"/>
    <property type="molecule type" value="Genomic_DNA"/>
</dbReference>
<evidence type="ECO:0000313" key="7">
    <source>
        <dbReference type="Proteomes" id="UP000663852"/>
    </source>
</evidence>
<dbReference type="CDD" id="cd17917">
    <property type="entry name" value="DEXHc_RHA-like"/>
    <property type="match status" value="1"/>
</dbReference>
<keyword evidence="3" id="KW-0347">Helicase</keyword>
<evidence type="ECO:0000256" key="3">
    <source>
        <dbReference type="ARBA" id="ARBA00022806"/>
    </source>
</evidence>
<proteinExistence type="predicted"/>
<dbReference type="InterPro" id="IPR014001">
    <property type="entry name" value="Helicase_ATP-bd"/>
</dbReference>
<accession>A0A815P602</accession>
<evidence type="ECO:0000256" key="4">
    <source>
        <dbReference type="ARBA" id="ARBA00022840"/>
    </source>
</evidence>
<dbReference type="PROSITE" id="PS51192">
    <property type="entry name" value="HELICASE_ATP_BIND_1"/>
    <property type="match status" value="1"/>
</dbReference>
<dbReference type="GO" id="GO:0034458">
    <property type="term" value="F:3'-5' RNA helicase activity"/>
    <property type="evidence" value="ECO:0007669"/>
    <property type="project" value="TreeGrafter"/>
</dbReference>
<evidence type="ECO:0000256" key="2">
    <source>
        <dbReference type="ARBA" id="ARBA00022801"/>
    </source>
</evidence>
<evidence type="ECO:0000313" key="6">
    <source>
        <dbReference type="EMBL" id="CAF1444657.1"/>
    </source>
</evidence>
<dbReference type="OrthoDB" id="10253254at2759"/>